<keyword evidence="5 6" id="KW-0472">Membrane</keyword>
<keyword evidence="2 6" id="KW-0812">Transmembrane</keyword>
<protein>
    <submittedName>
        <fullName evidence="9">SUN domain-containing protein</fullName>
    </submittedName>
</protein>
<keyword evidence="3 6" id="KW-1133">Transmembrane helix</keyword>
<dbReference type="WBParaSite" id="L893_g14570.t1">
    <property type="protein sequence ID" value="L893_g14570.t1"/>
    <property type="gene ID" value="L893_g14570"/>
</dbReference>
<evidence type="ECO:0000256" key="6">
    <source>
        <dbReference type="SAM" id="Phobius"/>
    </source>
</evidence>
<feature type="transmembrane region" description="Helical" evidence="6">
    <location>
        <begin position="119"/>
        <end position="138"/>
    </location>
</feature>
<evidence type="ECO:0000256" key="2">
    <source>
        <dbReference type="ARBA" id="ARBA00022692"/>
    </source>
</evidence>
<dbReference type="InterPro" id="IPR045119">
    <property type="entry name" value="SUN1-5"/>
</dbReference>
<evidence type="ECO:0000256" key="4">
    <source>
        <dbReference type="ARBA" id="ARBA00023054"/>
    </source>
</evidence>
<dbReference type="PANTHER" id="PTHR12911">
    <property type="entry name" value="SAD1/UNC-84-LIKE PROTEIN-RELATED"/>
    <property type="match status" value="1"/>
</dbReference>
<comment type="subcellular location">
    <subcellularLocation>
        <location evidence="1">Membrane</location>
    </subcellularLocation>
</comment>
<dbReference type="AlphaFoldDB" id="A0A1I7YBA1"/>
<sequence length="708" mass="78412">MDLSERRLSPQQIEKILDVESPVRTGFTYARSYAYNMRRGDKYEHPRMSRRMIGCSSTATAASSTYSFERQDRSDFWSPNRSAYRDTVKRGFLASAVHTIYSVILFIVTAPYYAVKTVINAICSVVSTSVCTLWYYGVMVPTRAVKSLFVSQTEIRTDAFHGEGPIFTSTPLPRDEKRAFPIGSTGRMSSSDVVEISSLETSFTSSLSGIRRVGNTVVFAPLAIWTTISDKRVRQNYYNSILDSTRQIGRFLSALIPSRSAIRFCCLVVLLPIIIGAAAVLTYPYLESYLDERMKPSLTPAVPLPQADPMITPMDNGMQTSLEEKLKSSIGATMQASLEEKLKSSIDARVQSSLDNKLKSSIDAHVQSALDGKLKSAIDARVESSLDGKLESSLAHLQSALDEKLRSSIDSQLQLSLDQKLQSSLSSLQSLLDEKLKNSVNAQLQSSLDEQLKTSLVQLQALLDDRLQSSLDAQLQSSLDEKLKISVDAHMKDRCNSEPVKSAAAVVTEVDIEKIRKMIKESIDVYDADKTGMADYALESAGGSVVSTRCTEPYKETSRVESIYGIPLWYSSYSPRSVIQRKSQGATAGECWAFTGNHGYLTIQLAGRVNVTAVSYEHLPVALSPQGHIRSAPREFLVWSYQTVEGHANRVLLGTFEYSRDGGSIQTFPVQNKDPLGTPIVELEVITNYGSEYTCLYRFRVHGNLVES</sequence>
<feature type="transmembrane region" description="Helical" evidence="6">
    <location>
        <begin position="91"/>
        <end position="113"/>
    </location>
</feature>
<evidence type="ECO:0000256" key="1">
    <source>
        <dbReference type="ARBA" id="ARBA00004370"/>
    </source>
</evidence>
<keyword evidence="8" id="KW-1185">Reference proteome</keyword>
<feature type="transmembrane region" description="Helical" evidence="6">
    <location>
        <begin position="261"/>
        <end position="286"/>
    </location>
</feature>
<evidence type="ECO:0000256" key="5">
    <source>
        <dbReference type="ARBA" id="ARBA00023136"/>
    </source>
</evidence>
<proteinExistence type="predicted"/>
<evidence type="ECO:0000313" key="9">
    <source>
        <dbReference type="WBParaSite" id="L893_g14570.t1"/>
    </source>
</evidence>
<accession>A0A1I7YBA1</accession>
<evidence type="ECO:0000259" key="7">
    <source>
        <dbReference type="PROSITE" id="PS51469"/>
    </source>
</evidence>
<dbReference type="PANTHER" id="PTHR12911:SF8">
    <property type="entry name" value="KLAROID PROTEIN-RELATED"/>
    <property type="match status" value="1"/>
</dbReference>
<organism evidence="8 9">
    <name type="scientific">Steinernema glaseri</name>
    <dbReference type="NCBI Taxonomy" id="37863"/>
    <lineage>
        <taxon>Eukaryota</taxon>
        <taxon>Metazoa</taxon>
        <taxon>Ecdysozoa</taxon>
        <taxon>Nematoda</taxon>
        <taxon>Chromadorea</taxon>
        <taxon>Rhabditida</taxon>
        <taxon>Tylenchina</taxon>
        <taxon>Panagrolaimomorpha</taxon>
        <taxon>Strongyloidoidea</taxon>
        <taxon>Steinernematidae</taxon>
        <taxon>Steinernema</taxon>
    </lineage>
</organism>
<dbReference type="InterPro" id="IPR012919">
    <property type="entry name" value="SUN_dom"/>
</dbReference>
<dbReference type="GO" id="GO:0043495">
    <property type="term" value="F:protein-membrane adaptor activity"/>
    <property type="evidence" value="ECO:0007669"/>
    <property type="project" value="TreeGrafter"/>
</dbReference>
<evidence type="ECO:0000313" key="8">
    <source>
        <dbReference type="Proteomes" id="UP000095287"/>
    </source>
</evidence>
<name>A0A1I7YBA1_9BILA</name>
<feature type="domain" description="SUN" evidence="7">
    <location>
        <begin position="542"/>
        <end position="706"/>
    </location>
</feature>
<dbReference type="Gene3D" id="2.60.120.260">
    <property type="entry name" value="Galactose-binding domain-like"/>
    <property type="match status" value="1"/>
</dbReference>
<dbReference type="Pfam" id="PF07738">
    <property type="entry name" value="Sad1_UNC"/>
    <property type="match status" value="1"/>
</dbReference>
<dbReference type="Proteomes" id="UP000095287">
    <property type="component" value="Unplaced"/>
</dbReference>
<evidence type="ECO:0000256" key="3">
    <source>
        <dbReference type="ARBA" id="ARBA00022989"/>
    </source>
</evidence>
<dbReference type="FunFam" id="2.60.120.260:FF:000009">
    <property type="entry name" value="SUN domain-containing protein 1 isoform X1"/>
    <property type="match status" value="1"/>
</dbReference>
<keyword evidence="4" id="KW-0175">Coiled coil</keyword>
<reference evidence="9" key="1">
    <citation type="submission" date="2016-11" db="UniProtKB">
        <authorList>
            <consortium name="WormBaseParasite"/>
        </authorList>
    </citation>
    <scope>IDENTIFICATION</scope>
</reference>
<dbReference type="PROSITE" id="PS51469">
    <property type="entry name" value="SUN"/>
    <property type="match status" value="1"/>
</dbReference>
<dbReference type="GO" id="GO:0034993">
    <property type="term" value="C:meiotic nuclear membrane microtubule tethering complex"/>
    <property type="evidence" value="ECO:0007669"/>
    <property type="project" value="TreeGrafter"/>
</dbReference>